<evidence type="ECO:0000313" key="9">
    <source>
        <dbReference type="Proteomes" id="UP001152876"/>
    </source>
</evidence>
<dbReference type="Pfam" id="PF03916">
    <property type="entry name" value="NrfD"/>
    <property type="match status" value="1"/>
</dbReference>
<dbReference type="EMBL" id="AOGK01000001">
    <property type="protein sequence ID" value="MDG5973993.1"/>
    <property type="molecule type" value="Genomic_DNA"/>
</dbReference>
<dbReference type="InterPro" id="IPR052049">
    <property type="entry name" value="Electron_transfer_protein"/>
</dbReference>
<comment type="similarity">
    <text evidence="2">Belongs to the NrfD family.</text>
</comment>
<dbReference type="RefSeq" id="WP_068168489.1">
    <property type="nucleotide sequence ID" value="NZ_AOGK01000001.1"/>
</dbReference>
<dbReference type="AlphaFoldDB" id="A0A9X4P0Z8"/>
<dbReference type="PANTHER" id="PTHR34856">
    <property type="entry name" value="PROTEIN NRFD"/>
    <property type="match status" value="1"/>
</dbReference>
<evidence type="ECO:0000256" key="3">
    <source>
        <dbReference type="ARBA" id="ARBA00022475"/>
    </source>
</evidence>
<feature type="transmembrane region" description="Helical" evidence="7">
    <location>
        <begin position="89"/>
        <end position="108"/>
    </location>
</feature>
<protein>
    <submittedName>
        <fullName evidence="8">Polysulfide reductase NrfD</fullName>
    </submittedName>
</protein>
<evidence type="ECO:0000313" key="8">
    <source>
        <dbReference type="EMBL" id="MDG5973993.1"/>
    </source>
</evidence>
<keyword evidence="3" id="KW-1003">Cell membrane</keyword>
<feature type="transmembrane region" description="Helical" evidence="7">
    <location>
        <begin position="120"/>
        <end position="138"/>
    </location>
</feature>
<evidence type="ECO:0000256" key="5">
    <source>
        <dbReference type="ARBA" id="ARBA00022989"/>
    </source>
</evidence>
<dbReference type="PANTHER" id="PTHR34856:SF2">
    <property type="entry name" value="PROTEIN NRFD"/>
    <property type="match status" value="1"/>
</dbReference>
<name>A0A9X4P0Z8_9BURK</name>
<dbReference type="OrthoDB" id="9770779at2"/>
<reference evidence="8" key="1">
    <citation type="submission" date="2013-01" db="EMBL/GenBank/DDBJ databases">
        <title>Genome draft of Hydrogenophaga taeniospiralis 2K1.</title>
        <authorList>
            <person name="Gomila M."/>
            <person name="Lalucat J."/>
        </authorList>
    </citation>
    <scope>NUCLEOTIDE SEQUENCE</scope>
    <source>
        <strain evidence="8">CCUG 15921</strain>
    </source>
</reference>
<evidence type="ECO:0000256" key="6">
    <source>
        <dbReference type="ARBA" id="ARBA00023136"/>
    </source>
</evidence>
<organism evidence="8 9">
    <name type="scientific">Hydrogenophaga taeniospiralis CCUG 15921</name>
    <dbReference type="NCBI Taxonomy" id="1281780"/>
    <lineage>
        <taxon>Bacteria</taxon>
        <taxon>Pseudomonadati</taxon>
        <taxon>Pseudomonadota</taxon>
        <taxon>Betaproteobacteria</taxon>
        <taxon>Burkholderiales</taxon>
        <taxon>Comamonadaceae</taxon>
        <taxon>Hydrogenophaga</taxon>
    </lineage>
</organism>
<dbReference type="Gene3D" id="1.20.1630.10">
    <property type="entry name" value="Formate dehydrogenase/DMSO reductase domain"/>
    <property type="match status" value="1"/>
</dbReference>
<dbReference type="Proteomes" id="UP001152876">
    <property type="component" value="Unassembled WGS sequence"/>
</dbReference>
<feature type="transmembrane region" description="Helical" evidence="7">
    <location>
        <begin position="187"/>
        <end position="208"/>
    </location>
</feature>
<keyword evidence="6 7" id="KW-0472">Membrane</keyword>
<feature type="transmembrane region" description="Helical" evidence="7">
    <location>
        <begin position="16"/>
        <end position="37"/>
    </location>
</feature>
<evidence type="ECO:0000256" key="2">
    <source>
        <dbReference type="ARBA" id="ARBA00008929"/>
    </source>
</evidence>
<feature type="transmembrane region" description="Helical" evidence="7">
    <location>
        <begin position="49"/>
        <end position="69"/>
    </location>
</feature>
<dbReference type="GO" id="GO:0005886">
    <property type="term" value="C:plasma membrane"/>
    <property type="evidence" value="ECO:0007669"/>
    <property type="project" value="UniProtKB-SubCell"/>
</dbReference>
<keyword evidence="9" id="KW-1185">Reference proteome</keyword>
<keyword evidence="5 7" id="KW-1133">Transmembrane helix</keyword>
<feature type="transmembrane region" description="Helical" evidence="7">
    <location>
        <begin position="153"/>
        <end position="175"/>
    </location>
</feature>
<evidence type="ECO:0000256" key="4">
    <source>
        <dbReference type="ARBA" id="ARBA00022692"/>
    </source>
</evidence>
<gene>
    <name evidence="8" type="ORF">H010_01930</name>
</gene>
<feature type="transmembrane region" description="Helical" evidence="7">
    <location>
        <begin position="257"/>
        <end position="277"/>
    </location>
</feature>
<comment type="caution">
    <text evidence="8">The sequence shown here is derived from an EMBL/GenBank/DDBJ whole genome shotgun (WGS) entry which is preliminary data.</text>
</comment>
<accession>A0A9X4P0Z8</accession>
<dbReference type="InterPro" id="IPR005614">
    <property type="entry name" value="NrfD-like"/>
</dbReference>
<feature type="transmembrane region" description="Helical" evidence="7">
    <location>
        <begin position="228"/>
        <end position="250"/>
    </location>
</feature>
<sequence>MGEYVWFHDVSWHSSYAIYFFVIGILAGLSFLSYGSWLTPALRPLREKAAYISVVLLVLGGALLIADLSQPLRFLNTLNPMYIHFTSPLAWGALNITAFGIASVLYILALRKGDEKRGKLLATITALLALGLPVYTGFDLSVHQSRPVWSTPAMPVLFVALAIASGSAVGSLLAGSNAAAQKVLRDFMLWSTAAVGVVLVAILGTTHYGGVADELTFQILTSGNMGLVFVGLGLLAGIAAPMALMLLVPVGQQTRGLLMLSAVLILIGSAALRYAILMAPQQLQTLY</sequence>
<evidence type="ECO:0000256" key="7">
    <source>
        <dbReference type="SAM" id="Phobius"/>
    </source>
</evidence>
<proteinExistence type="inferred from homology"/>
<keyword evidence="4 7" id="KW-0812">Transmembrane</keyword>
<evidence type="ECO:0000256" key="1">
    <source>
        <dbReference type="ARBA" id="ARBA00004651"/>
    </source>
</evidence>
<comment type="subcellular location">
    <subcellularLocation>
        <location evidence="1">Cell membrane</location>
        <topology evidence="1">Multi-pass membrane protein</topology>
    </subcellularLocation>
</comment>